<dbReference type="EMBL" id="AL512641">
    <property type="status" value="NOT_ANNOTATED_CDS"/>
    <property type="molecule type" value="Genomic_DNA"/>
</dbReference>
<dbReference type="OrthoDB" id="260824at2759"/>
<dbReference type="AlphaFoldDB" id="A0A0D9SF14"/>
<reference evidence="1 2" key="3">
    <citation type="journal article" date="2004" name="Nature">
        <title>Finishing the euchromatic sequence of the human genome.</title>
        <authorList>
            <consortium name="International Human Genome Sequencing Consortium"/>
        </authorList>
    </citation>
    <scope>NUCLEOTIDE SEQUENCE [LARGE SCALE GENOMIC DNA]</scope>
</reference>
<evidence type="ECO:0000313" key="2">
    <source>
        <dbReference type="Proteomes" id="UP000005640"/>
    </source>
</evidence>
<dbReference type="Ensembl" id="ENST00000607346.1">
    <property type="protein sequence ID" value="ENSP00000486203.1"/>
    <property type="gene ID" value="ENSG00000241058.4"/>
</dbReference>
<dbReference type="VEuPathDB" id="HostDB:ENSG00000241058"/>
<evidence type="ECO:0000313" key="1">
    <source>
        <dbReference type="Ensembl" id="ENSP00000486203.1"/>
    </source>
</evidence>
<reference evidence="1" key="5">
    <citation type="submission" date="2025-09" db="UniProtKB">
        <authorList>
            <consortium name="Ensembl"/>
        </authorList>
    </citation>
    <scope>IDENTIFICATION</scope>
</reference>
<name>A0A0D9SF14_HUMAN</name>
<reference evidence="1" key="2">
    <citation type="journal article" date="2004" name="Nature">
        <title>The DNA sequence and comparative analysis of human chromosome 10.</title>
        <authorList>
            <person name="Deloukas P."/>
            <person name="Earthrowl M.E."/>
            <person name="Grafham D.V."/>
            <person name="Rubenfield M."/>
            <person name="French L."/>
            <person name="Steward C.A."/>
            <person name="Sims S.K."/>
            <person name="Jones M.C."/>
            <person name="Searle S."/>
            <person name="Scott C."/>
            <person name="Howe K."/>
            <person name="Hunt S.E."/>
            <person name="Andrews T.D."/>
            <person name="Gilbert J.G."/>
            <person name="Swarbreck D."/>
            <person name="Ashurst J.L."/>
            <person name="Taylor A."/>
            <person name="Battles J."/>
            <person name="Bird C.P."/>
            <person name="Ainscough R."/>
            <person name="Almeida J.P."/>
            <person name="Ashwell R.I."/>
            <person name="Ambrose K.D."/>
            <person name="Babbage A.K."/>
            <person name="Bagguley C.L."/>
            <person name="Bailey J."/>
            <person name="Banerjee R."/>
            <person name="Bates K."/>
            <person name="Beasley H."/>
            <person name="Bray-Allen S."/>
            <person name="Brown A.J."/>
            <person name="Brown J.Y."/>
            <person name="Burford D.C."/>
            <person name="Burrill W."/>
            <person name="Burton J."/>
            <person name="Cahill P."/>
            <person name="Camire D."/>
            <person name="Carter N.P."/>
            <person name="Chapman J.C."/>
            <person name="Clark S.Y."/>
            <person name="Clarke G."/>
            <person name="Clee C.M."/>
            <person name="Clegg S."/>
            <person name="Corby N."/>
            <person name="Coulson A."/>
            <person name="Dhami P."/>
            <person name="Dutta I."/>
            <person name="Dunn M."/>
            <person name="Faulkner L."/>
            <person name="Frankish A."/>
            <person name="Frankland J.A."/>
            <person name="Garner P."/>
            <person name="Garnett J."/>
            <person name="Gribble S."/>
            <person name="Griffiths C."/>
            <person name="Grocock R."/>
            <person name="Gustafson E."/>
            <person name="Hammond S."/>
            <person name="Harley J.L."/>
            <person name="Hart E."/>
            <person name="Heath P.D."/>
            <person name="Ho T.P."/>
            <person name="Hopkins B."/>
            <person name="Horne J."/>
            <person name="Howden P.J."/>
            <person name="Huckle E."/>
            <person name="Hynds C."/>
            <person name="Johnson C."/>
            <person name="Johnson D."/>
            <person name="Kana A."/>
            <person name="Kay M."/>
            <person name="Kimberley A.M."/>
            <person name="Kershaw J.K."/>
            <person name="Kokkinaki M."/>
            <person name="Laird G.K."/>
            <person name="Lawlor S."/>
            <person name="Lee H.M."/>
            <person name="Leongamornlert D.A."/>
            <person name="Laird G."/>
            <person name="Lloyd C."/>
            <person name="Lloyd D.M."/>
            <person name="Loveland J."/>
            <person name="Lovell J."/>
            <person name="McLaren S."/>
            <person name="McLay K.E."/>
            <person name="McMurray A."/>
            <person name="Mashreghi-Mohammadi M."/>
            <person name="Matthews L."/>
            <person name="Milne S."/>
            <person name="Nickerson T."/>
            <person name="Nguyen M."/>
            <person name="Overton-Larty E."/>
            <person name="Palmer S.A."/>
            <person name="Pearce A.V."/>
            <person name="Peck A.I."/>
            <person name="Pelan S."/>
            <person name="Phillimore B."/>
            <person name="Porter K."/>
            <person name="Rice C.M."/>
            <person name="Rogosin A."/>
            <person name="Ross M.T."/>
            <person name="Sarafidou T."/>
            <person name="Sehra H.K."/>
            <person name="Shownkeen R."/>
            <person name="Skuce C.D."/>
            <person name="Smith M."/>
            <person name="Standring L."/>
            <person name="Sycamore N."/>
            <person name="Tester J."/>
            <person name="Thorpe A."/>
            <person name="Torcasso W."/>
            <person name="Tracey A."/>
            <person name="Tromans A."/>
            <person name="Tsolas J."/>
            <person name="Wall M."/>
            <person name="Walsh J."/>
            <person name="Wang H."/>
            <person name="Weinstock K."/>
            <person name="West A.P."/>
            <person name="Willey D.L."/>
            <person name="Whitehead S.L."/>
            <person name="Wilming L."/>
            <person name="Wray P.W."/>
            <person name="Young L."/>
            <person name="Chen Y."/>
            <person name="Lovering R.C."/>
            <person name="Moschonas N.K."/>
            <person name="Siebert R."/>
            <person name="Fechtel K."/>
            <person name="Bentley D."/>
            <person name="Durbin R."/>
            <person name="Hubbard T."/>
            <person name="Doucette-Stamm L."/>
            <person name="Beck S."/>
            <person name="Smith D.R."/>
            <person name="Rogers J."/>
        </authorList>
    </citation>
    <scope>NUCLEOTIDE SEQUENCE [LARGE SCALE GENOMIC DNA]</scope>
</reference>
<dbReference type="ExpressionAtlas" id="A0A0D9SF14">
    <property type="expression patterns" value="baseline and differential"/>
</dbReference>
<reference evidence="1 2" key="1">
    <citation type="journal article" date="2001" name="Nature">
        <title>Initial sequencing and analysis of the human genome.</title>
        <authorList>
            <consortium name="International Human Genome Sequencing Consortium"/>
            <person name="Lander E.S."/>
            <person name="Linton L.M."/>
            <person name="Birren B."/>
            <person name="Nusbaum C."/>
            <person name="Zody M.C."/>
            <person name="Baldwin J."/>
            <person name="Devon K."/>
            <person name="Dewar K."/>
            <person name="Doyle M."/>
            <person name="FitzHugh W."/>
            <person name="Funke R."/>
            <person name="Gage D."/>
            <person name="Harris K."/>
            <person name="Heaford A."/>
            <person name="Howland J."/>
            <person name="Kann L."/>
            <person name="Lehoczky J."/>
            <person name="LeVine R."/>
            <person name="McEwan P."/>
            <person name="McKernan K."/>
            <person name="Meldrim J."/>
            <person name="Mesirov J.P."/>
            <person name="Miranda C."/>
            <person name="Morris W."/>
            <person name="Naylor J."/>
            <person name="Raymond C."/>
            <person name="Rosetti M."/>
            <person name="Santos R."/>
            <person name="Sheridan A."/>
            <person name="Sougnez C."/>
            <person name="Stange-Thomann N."/>
            <person name="Stojanovic N."/>
            <person name="Subramanian A."/>
            <person name="Wyman D."/>
            <person name="Rogers J."/>
            <person name="Sulston J."/>
            <person name="Ainscough R."/>
            <person name="Beck S."/>
            <person name="Bentley D."/>
            <person name="Burton J."/>
            <person name="Clee C."/>
            <person name="Carter N."/>
            <person name="Coulson A."/>
            <person name="Deadman R."/>
            <person name="Deloukas P."/>
            <person name="Dunham A."/>
            <person name="Dunham I."/>
            <person name="Durbin R."/>
            <person name="French L."/>
            <person name="Grafham D."/>
            <person name="Gregory S."/>
            <person name="Hubbard T."/>
            <person name="Humphray S."/>
            <person name="Hunt A."/>
            <person name="Jones M."/>
            <person name="Lloyd C."/>
            <person name="McMurray A."/>
            <person name="Matthews L."/>
            <person name="Mercer S."/>
            <person name="Milne S."/>
            <person name="Mullikin J.C."/>
            <person name="Mungall A."/>
            <person name="Plumb R."/>
            <person name="Ross M."/>
            <person name="Shownkeen R."/>
            <person name="Sims S."/>
            <person name="Waterston R.H."/>
            <person name="Wilson R.K."/>
            <person name="Hillier L.W."/>
            <person name="McPherson J.D."/>
            <person name="Marra M.A."/>
            <person name="Mardis E.R."/>
            <person name="Fulton L.A."/>
            <person name="Chinwalla A.T."/>
            <person name="Pepin K.H."/>
            <person name="Gish W.R."/>
            <person name="Chissoe S.L."/>
            <person name="Wendl M.C."/>
            <person name="Delehaunty K.D."/>
            <person name="Miner T.L."/>
            <person name="Delehaunty A."/>
            <person name="Kramer J.B."/>
            <person name="Cook L.L."/>
            <person name="Fulton R.S."/>
            <person name="Johnson D.L."/>
            <person name="Minx P.J."/>
            <person name="Clifton S.W."/>
            <person name="Hawkins T."/>
            <person name="Branscomb E."/>
            <person name="Predki P."/>
            <person name="Richardson P."/>
            <person name="Wenning S."/>
            <person name="Slezak T."/>
            <person name="Doggett N."/>
            <person name="Cheng J.F."/>
            <person name="Olsen A."/>
            <person name="Lucas S."/>
            <person name="Elkin C."/>
            <person name="Uberbacher E."/>
            <person name="Frazier M."/>
            <person name="Gibbs R.A."/>
            <person name="Muzny D.M."/>
            <person name="Scherer S.E."/>
            <person name="Bouck J.B."/>
            <person name="Sodergren E.J."/>
            <person name="Worley K.C."/>
            <person name="Rives C.M."/>
            <person name="Gorrell J.H."/>
            <person name="Metzker M.L."/>
            <person name="Naylor S.L."/>
            <person name="Kucherlapati R.S."/>
            <person name="Nelson D.L."/>
            <person name="Weinstock G.M."/>
            <person name="Sakaki Y."/>
            <person name="Fujiyama A."/>
            <person name="Hattori M."/>
            <person name="Yada T."/>
            <person name="Toyoda A."/>
            <person name="Itoh T."/>
            <person name="Kawagoe C."/>
            <person name="Watanabe H."/>
            <person name="Totoki Y."/>
            <person name="Taylor T."/>
            <person name="Weissenbach J."/>
            <person name="Heilig R."/>
            <person name="Saurin W."/>
            <person name="Artiguenave F."/>
            <person name="Brottier P."/>
            <person name="Bruls T."/>
            <person name="Pelletier E."/>
            <person name="Robert C."/>
            <person name="Wincker P."/>
            <person name="Smith D.R."/>
            <person name="Doucette-Stamm L."/>
            <person name="Rubenfield M."/>
            <person name="Weinstock K."/>
            <person name="Lee H.M."/>
            <person name="Dubois J."/>
            <person name="Rosenthal A."/>
            <person name="Platzer M."/>
            <person name="Nyakatura G."/>
            <person name="Taudien S."/>
            <person name="Rump A."/>
            <person name="Yang H."/>
            <person name="Yu J."/>
            <person name="Wang J."/>
            <person name="Huang G."/>
            <person name="Gu J."/>
            <person name="Hood L."/>
            <person name="Rowen L."/>
            <person name="Madan A."/>
            <person name="Qin S."/>
            <person name="Davis R.W."/>
            <person name="Federspiel N.A."/>
            <person name="Abola A.P."/>
            <person name="Proctor M.J."/>
            <person name="Myers R.M."/>
            <person name="Schmutz J."/>
            <person name="Dickson M."/>
            <person name="Grimwood J."/>
            <person name="Cox D.R."/>
            <person name="Olson M.V."/>
            <person name="Kaul R."/>
            <person name="Raymond C."/>
            <person name="Shimizu N."/>
            <person name="Kawasaki K."/>
            <person name="Minoshima S."/>
            <person name="Evans G.A."/>
            <person name="Athanasiou M."/>
            <person name="Schultz R."/>
            <person name="Roe B.A."/>
            <person name="Chen F."/>
            <person name="Pan H."/>
            <person name="Ramser J."/>
            <person name="Lehrach H."/>
            <person name="Reinhardt R."/>
            <person name="McCombie W.R."/>
            <person name="de la Bastide M."/>
            <person name="Dedhia N."/>
            <person name="Blocker H."/>
            <person name="Hornischer K."/>
            <person name="Nordsiek G."/>
            <person name="Agarwala R."/>
            <person name="Aravind L."/>
            <person name="Bailey J.A."/>
            <person name="Bateman A."/>
            <person name="Batzoglou S."/>
            <person name="Birney E."/>
            <person name="Bork P."/>
            <person name="Brown D.G."/>
            <person name="Burge C.B."/>
            <person name="Cerutti L."/>
            <person name="Chen H.C."/>
            <person name="Church D."/>
            <person name="Clamp M."/>
            <person name="Copley R.R."/>
            <person name="Doerks T."/>
            <person name="Eddy S.R."/>
            <person name="Eichler E.E."/>
            <person name="Furey T.S."/>
            <person name="Galagan J."/>
            <person name="Gilbert J.G."/>
            <person name="Harmon C."/>
            <person name="Hayashizaki Y."/>
            <person name="Haussler D."/>
            <person name="Hermjakob H."/>
            <person name="Hokamp K."/>
            <person name="Jang W."/>
            <person name="Johnson L.S."/>
            <person name="Jones T.A."/>
            <person name="Kasif S."/>
            <person name="Kaspryzk A."/>
            <person name="Kennedy S."/>
            <person name="Kent W.J."/>
            <person name="Kitts P."/>
            <person name="Koonin E.V."/>
            <person name="Korf I."/>
            <person name="Kulp D."/>
            <person name="Lancet D."/>
            <person name="Lowe T.M."/>
            <person name="McLysaght A."/>
            <person name="Mikkelsen T."/>
            <person name="Moran J.V."/>
            <person name="Mulder N."/>
            <person name="Pollara V.J."/>
            <person name="Ponting C.P."/>
            <person name="Schuler G."/>
            <person name="Schultz J."/>
            <person name="Slater G."/>
            <person name="Smit A.F."/>
            <person name="Stupka E."/>
            <person name="Szustakowski J."/>
            <person name="Thierry-Mieg D."/>
            <person name="Thierry-Mieg J."/>
            <person name="Wagner L."/>
            <person name="Wallis J."/>
            <person name="Wheeler R."/>
            <person name="Williams A."/>
            <person name="Wolf Y.I."/>
            <person name="Wolfe K.H."/>
            <person name="Yang S.P."/>
            <person name="Yeh R.F."/>
            <person name="Collins F."/>
            <person name="Guyer M.S."/>
            <person name="Peterson J."/>
            <person name="Felsenfeld A."/>
            <person name="Wetterstrand K.A."/>
            <person name="Patrinos A."/>
            <person name="Morgan M.J."/>
            <person name="de Jong P."/>
            <person name="Catanese J.J."/>
            <person name="Osoegawa K."/>
            <person name="Shizuya H."/>
            <person name="Choi S."/>
            <person name="Chen Y.J."/>
        </authorList>
    </citation>
    <scope>NUCLEOTIDE SEQUENCE [LARGE SCALE GENOMIC DNA]</scope>
</reference>
<dbReference type="OpenTargets" id="ENSG00000241058"/>
<proteinExistence type="predicted"/>
<dbReference type="HGNC" id="HGNC:23529">
    <property type="gene designation" value="NSUN6"/>
</dbReference>
<keyword evidence="2" id="KW-1185">Reference proteome</keyword>
<dbReference type="ChiTaRS" id="NSUN6">
    <property type="organism name" value="human"/>
</dbReference>
<organism evidence="1 2">
    <name type="scientific">Homo sapiens</name>
    <name type="common">Human</name>
    <dbReference type="NCBI Taxonomy" id="9606"/>
    <lineage>
        <taxon>Eukaryota</taxon>
        <taxon>Metazoa</taxon>
        <taxon>Chordata</taxon>
        <taxon>Craniata</taxon>
        <taxon>Vertebrata</taxon>
        <taxon>Euteleostomi</taxon>
        <taxon>Mammalia</taxon>
        <taxon>Eutheria</taxon>
        <taxon>Euarchontoglires</taxon>
        <taxon>Primates</taxon>
        <taxon>Haplorrhini</taxon>
        <taxon>Catarrhini</taxon>
        <taxon>Hominidae</taxon>
        <taxon>Homo</taxon>
    </lineage>
</organism>
<dbReference type="EMBL" id="AL450384">
    <property type="status" value="NOT_ANNOTATED_CDS"/>
    <property type="molecule type" value="Genomic_DNA"/>
</dbReference>
<dbReference type="Bgee" id="ENSG00000241058">
    <property type="expression patterns" value="Expressed in oviduct epithelium and 147 other cell types or tissues"/>
</dbReference>
<protein>
    <submittedName>
        <fullName evidence="1">NOP2/Sun RNA methyltransferase 6</fullName>
    </submittedName>
</protein>
<accession>A0A0D9SF14</accession>
<gene>
    <name evidence="1" type="primary">NSUN6</name>
</gene>
<dbReference type="Proteomes" id="UP000005640">
    <property type="component" value="Chromosome 10"/>
</dbReference>
<reference evidence="1" key="4">
    <citation type="submission" date="2025-08" db="UniProtKB">
        <authorList>
            <consortium name="Ensembl"/>
        </authorList>
    </citation>
    <scope>IDENTIFICATION</scope>
</reference>
<dbReference type="GeneTree" id="ENSGT00940000155370"/>
<sequence>MFHKRGKKNGKFSVRYIVLFLEIKMNQSKIDFLFV</sequence>